<dbReference type="AlphaFoldDB" id="A0A1G2LBN2"/>
<comment type="cofactor">
    <cofactor evidence="1">
        <name>Mg(2+)</name>
        <dbReference type="ChEBI" id="CHEBI:18420"/>
    </cofactor>
</comment>
<dbReference type="InterPro" id="IPR001173">
    <property type="entry name" value="Glyco_trans_2-like"/>
</dbReference>
<evidence type="ECO:0000256" key="5">
    <source>
        <dbReference type="ARBA" id="ARBA00022842"/>
    </source>
</evidence>
<keyword evidence="5" id="KW-0460">Magnesium</keyword>
<evidence type="ECO:0000313" key="7">
    <source>
        <dbReference type="EMBL" id="OHA09046.1"/>
    </source>
</evidence>
<evidence type="ECO:0000259" key="6">
    <source>
        <dbReference type="Pfam" id="PF00535"/>
    </source>
</evidence>
<gene>
    <name evidence="7" type="ORF">A3A44_00610</name>
</gene>
<feature type="domain" description="Glycosyltransferase 2-like" evidence="6">
    <location>
        <begin position="10"/>
        <end position="163"/>
    </location>
</feature>
<comment type="similarity">
    <text evidence="2">Belongs to the glycosyltransferase 2 family.</text>
</comment>
<evidence type="ECO:0000256" key="3">
    <source>
        <dbReference type="ARBA" id="ARBA00022676"/>
    </source>
</evidence>
<evidence type="ECO:0000313" key="8">
    <source>
        <dbReference type="Proteomes" id="UP000178977"/>
    </source>
</evidence>
<keyword evidence="4" id="KW-0808">Transferase</keyword>
<dbReference type="SUPFAM" id="SSF53448">
    <property type="entry name" value="Nucleotide-diphospho-sugar transferases"/>
    <property type="match status" value="1"/>
</dbReference>
<dbReference type="Proteomes" id="UP000178977">
    <property type="component" value="Unassembled WGS sequence"/>
</dbReference>
<reference evidence="7 8" key="1">
    <citation type="journal article" date="2016" name="Nat. Commun.">
        <title>Thousands of microbial genomes shed light on interconnected biogeochemical processes in an aquifer system.</title>
        <authorList>
            <person name="Anantharaman K."/>
            <person name="Brown C.T."/>
            <person name="Hug L.A."/>
            <person name="Sharon I."/>
            <person name="Castelle C.J."/>
            <person name="Probst A.J."/>
            <person name="Thomas B.C."/>
            <person name="Singh A."/>
            <person name="Wilkins M.J."/>
            <person name="Karaoz U."/>
            <person name="Brodie E.L."/>
            <person name="Williams K.H."/>
            <person name="Hubbard S.S."/>
            <person name="Banfield J.F."/>
        </authorList>
    </citation>
    <scope>NUCLEOTIDE SEQUENCE [LARGE SCALE GENOMIC DNA]</scope>
</reference>
<evidence type="ECO:0000256" key="2">
    <source>
        <dbReference type="ARBA" id="ARBA00006739"/>
    </source>
</evidence>
<protein>
    <recommendedName>
        <fullName evidence="6">Glycosyltransferase 2-like domain-containing protein</fullName>
    </recommendedName>
</protein>
<name>A0A1G2LBN2_9BACT</name>
<dbReference type="EMBL" id="MHQT01000031">
    <property type="protein sequence ID" value="OHA09046.1"/>
    <property type="molecule type" value="Genomic_DNA"/>
</dbReference>
<dbReference type="PANTHER" id="PTHR48090">
    <property type="entry name" value="UNDECAPRENYL-PHOSPHATE 4-DEOXY-4-FORMAMIDO-L-ARABINOSE TRANSFERASE-RELATED"/>
    <property type="match status" value="1"/>
</dbReference>
<comment type="caution">
    <text evidence="7">The sequence shown here is derived from an EMBL/GenBank/DDBJ whole genome shotgun (WGS) entry which is preliminary data.</text>
</comment>
<dbReference type="InterPro" id="IPR050256">
    <property type="entry name" value="Glycosyltransferase_2"/>
</dbReference>
<accession>A0A1G2LBN2</accession>
<dbReference type="InterPro" id="IPR029044">
    <property type="entry name" value="Nucleotide-diphossugar_trans"/>
</dbReference>
<sequence length="240" mass="27085">MDAPHHSVTAVITAFNEEATVASAIAATDAALARFTDDYEILVVNDGSRDRTGAIADECARADARVRVLHNPENRNLGYNLRRAVAEARKEYTFAFVSADNYPSPEHFHNLLSAIGRRDIVIGYLIGYGNRTWFRRLLSIVFTAIMNLLFGNRIRYYNGPLIVRTAVWRTVPMTVGGFAYMAEVTATLLKRGLSYAEVPFALTPERKGVNFKMLRRNTGSVLRAIISMFWRLNIKKRYFA</sequence>
<dbReference type="GO" id="GO:0016757">
    <property type="term" value="F:glycosyltransferase activity"/>
    <property type="evidence" value="ECO:0007669"/>
    <property type="project" value="UniProtKB-KW"/>
</dbReference>
<dbReference type="CDD" id="cd04179">
    <property type="entry name" value="DPM_DPG-synthase_like"/>
    <property type="match status" value="1"/>
</dbReference>
<dbReference type="PANTHER" id="PTHR48090:SF10">
    <property type="entry name" value="GLUCOSYL-3-PHOSPHOGLYCERATE SYNTHASE"/>
    <property type="match status" value="1"/>
</dbReference>
<dbReference type="Pfam" id="PF00535">
    <property type="entry name" value="Glycos_transf_2"/>
    <property type="match status" value="1"/>
</dbReference>
<dbReference type="STRING" id="1802281.A3A44_00610"/>
<keyword evidence="3" id="KW-0328">Glycosyltransferase</keyword>
<evidence type="ECO:0000256" key="4">
    <source>
        <dbReference type="ARBA" id="ARBA00022679"/>
    </source>
</evidence>
<evidence type="ECO:0000256" key="1">
    <source>
        <dbReference type="ARBA" id="ARBA00001946"/>
    </source>
</evidence>
<organism evidence="7 8">
    <name type="scientific">Candidatus Sungbacteria bacterium RIFCSPLOWO2_01_FULL_60_25</name>
    <dbReference type="NCBI Taxonomy" id="1802281"/>
    <lineage>
        <taxon>Bacteria</taxon>
        <taxon>Candidatus Sungiibacteriota</taxon>
    </lineage>
</organism>
<dbReference type="Gene3D" id="3.90.550.10">
    <property type="entry name" value="Spore Coat Polysaccharide Biosynthesis Protein SpsA, Chain A"/>
    <property type="match status" value="1"/>
</dbReference>
<proteinExistence type="inferred from homology"/>